<dbReference type="PIRSF" id="PIRSF034110">
    <property type="entry name" value="DUF1203"/>
    <property type="match status" value="1"/>
</dbReference>
<name>A0A512HHC1_9HYPH</name>
<sequence>MEGSNKQEPFMTAIHFTAIPTSAAEDLWDGGLDAYGLSPERRITHGGGYPCRHCLDFIAEGQAYLTLAYRPFPALQPYAETGPIFLHAEPCARFEAGEILPPVLTDSPDFILRGYDRDDRIVYGTGAVTLRENIEARANDLLSRDDIAYVHVRSARNNCYQCRIDRT</sequence>
<protein>
    <recommendedName>
        <fullName evidence="3">DUF1203 domain-containing protein</fullName>
    </recommendedName>
</protein>
<dbReference type="Pfam" id="PF06718">
    <property type="entry name" value="DUF1203"/>
    <property type="match status" value="1"/>
</dbReference>
<proteinExistence type="predicted"/>
<accession>A0A512HHC1</accession>
<dbReference type="InterPro" id="IPR009593">
    <property type="entry name" value="DUF1203"/>
</dbReference>
<evidence type="ECO:0008006" key="3">
    <source>
        <dbReference type="Google" id="ProtNLM"/>
    </source>
</evidence>
<comment type="caution">
    <text evidence="1">The sequence shown here is derived from an EMBL/GenBank/DDBJ whole genome shotgun (WGS) entry which is preliminary data.</text>
</comment>
<reference evidence="1 2" key="1">
    <citation type="submission" date="2019-07" db="EMBL/GenBank/DDBJ databases">
        <title>Whole genome shotgun sequence of Rhizobium naphthalenivorans NBRC 107585.</title>
        <authorList>
            <person name="Hosoyama A."/>
            <person name="Uohara A."/>
            <person name="Ohji S."/>
            <person name="Ichikawa N."/>
        </authorList>
    </citation>
    <scope>NUCLEOTIDE SEQUENCE [LARGE SCALE GENOMIC DNA]</scope>
    <source>
        <strain evidence="1 2">NBRC 107585</strain>
    </source>
</reference>
<dbReference type="EMBL" id="BJZP01000007">
    <property type="protein sequence ID" value="GEO84854.1"/>
    <property type="molecule type" value="Genomic_DNA"/>
</dbReference>
<gene>
    <name evidence="1" type="ORF">RNA01_17860</name>
</gene>
<evidence type="ECO:0000313" key="1">
    <source>
        <dbReference type="EMBL" id="GEO84854.1"/>
    </source>
</evidence>
<dbReference type="Proteomes" id="UP000321717">
    <property type="component" value="Unassembled WGS sequence"/>
</dbReference>
<dbReference type="AlphaFoldDB" id="A0A512HHC1"/>
<organism evidence="1 2">
    <name type="scientific">Ciceribacter naphthalenivorans</name>
    <dbReference type="NCBI Taxonomy" id="1118451"/>
    <lineage>
        <taxon>Bacteria</taxon>
        <taxon>Pseudomonadati</taxon>
        <taxon>Pseudomonadota</taxon>
        <taxon>Alphaproteobacteria</taxon>
        <taxon>Hyphomicrobiales</taxon>
        <taxon>Rhizobiaceae</taxon>
        <taxon>Ciceribacter</taxon>
    </lineage>
</organism>
<evidence type="ECO:0000313" key="2">
    <source>
        <dbReference type="Proteomes" id="UP000321717"/>
    </source>
</evidence>
<keyword evidence="2" id="KW-1185">Reference proteome</keyword>